<keyword evidence="3" id="KW-1185">Reference proteome</keyword>
<evidence type="ECO:0000313" key="3">
    <source>
        <dbReference type="Proteomes" id="UP000000272"/>
    </source>
</evidence>
<dbReference type="PANTHER" id="PTHR47738">
    <property type="entry name" value="PTS SYSTEM FRUCTOSE-LIKE EIIA COMPONENT-RELATED"/>
    <property type="match status" value="1"/>
</dbReference>
<dbReference type="KEGG" id="toc:Toce_1446"/>
<dbReference type="OrthoDB" id="370976at2"/>
<dbReference type="Pfam" id="PF00359">
    <property type="entry name" value="PTS_EIIA_2"/>
    <property type="match status" value="1"/>
</dbReference>
<dbReference type="InterPro" id="IPR016152">
    <property type="entry name" value="PTrfase/Anion_transptr"/>
</dbReference>
<reference evidence="2 3" key="1">
    <citation type="journal article" date="2010" name="Stand. Genomic Sci.">
        <title>Complete genome sequence of Thermosediminibacter oceani type strain (JW/IW-1228P).</title>
        <authorList>
            <person name="Pitluck S."/>
            <person name="Yasawong M."/>
            <person name="Munk C."/>
            <person name="Nolan M."/>
            <person name="Lapidus A."/>
            <person name="Lucas S."/>
            <person name="Glavina Del Rio T."/>
            <person name="Tice H."/>
            <person name="Cheng J.F."/>
            <person name="Bruce D."/>
            <person name="Detter C."/>
            <person name="Tapia R."/>
            <person name="Han C."/>
            <person name="Goodwin L."/>
            <person name="Liolios K."/>
            <person name="Ivanova N."/>
            <person name="Mavromatis K."/>
            <person name="Mikhailova N."/>
            <person name="Pati A."/>
            <person name="Chen A."/>
            <person name="Palaniappan K."/>
            <person name="Land M."/>
            <person name="Hauser L."/>
            <person name="Chang Y.J."/>
            <person name="Jeffries C.D."/>
            <person name="Rohde M."/>
            <person name="Spring S."/>
            <person name="Sikorski J."/>
            <person name="Goker M."/>
            <person name="Woyke T."/>
            <person name="Bristow J."/>
            <person name="Eisen J.A."/>
            <person name="Markowitz V."/>
            <person name="Hugenholtz P."/>
            <person name="Kyrpides N.C."/>
            <person name="Klenk H.P."/>
        </authorList>
    </citation>
    <scope>NUCLEOTIDE SEQUENCE [LARGE SCALE GENOMIC DNA]</scope>
    <source>
        <strain evidence="3">ATCC BAA-1034 / DSM 16646 / JW/IW-1228P</strain>
    </source>
</reference>
<dbReference type="Proteomes" id="UP000000272">
    <property type="component" value="Chromosome"/>
</dbReference>
<dbReference type="PANTHER" id="PTHR47738:SF3">
    <property type="entry name" value="PHOSPHOTRANSFERASE SYSTEM MANNITOL_FRUCTOSE-SPECIFIC IIA DOMAIN CONTAINING PROTEIN"/>
    <property type="match status" value="1"/>
</dbReference>
<dbReference type="CDD" id="cd00211">
    <property type="entry name" value="PTS_IIA_fru"/>
    <property type="match status" value="1"/>
</dbReference>
<dbReference type="STRING" id="555079.Toce_1446"/>
<accession>D9RXX4</accession>
<dbReference type="PROSITE" id="PS51094">
    <property type="entry name" value="PTS_EIIA_TYPE_2"/>
    <property type="match status" value="1"/>
</dbReference>
<sequence>MKISDLIRKELVVTNLEVKTQEEVFKILFEKLLENGYVKETFLDAIINREKTFPTGLLLGNYNVAIPHTDAEHVLKPAIALATLAKPVIFQNMANPQEDVPVNIVFMLALNSPHSQVEMLQQLVNLIQNEDFLKRILNVEGGDEVIKIIKNHTLKED</sequence>
<feature type="domain" description="PTS EIIA type-2" evidence="1">
    <location>
        <begin position="5"/>
        <end position="152"/>
    </location>
</feature>
<dbReference type="Gene3D" id="3.40.930.10">
    <property type="entry name" value="Mannitol-specific EII, Chain A"/>
    <property type="match status" value="1"/>
</dbReference>
<name>D9RXX4_THEOJ</name>
<protein>
    <submittedName>
        <fullName evidence="2">PTS IIA-like nitrogen-regulatory protein PtsN</fullName>
    </submittedName>
</protein>
<dbReference type="eggNOG" id="COG1762">
    <property type="taxonomic scope" value="Bacteria"/>
</dbReference>
<evidence type="ECO:0000259" key="1">
    <source>
        <dbReference type="PROSITE" id="PS51094"/>
    </source>
</evidence>
<dbReference type="RefSeq" id="WP_013276229.1">
    <property type="nucleotide sequence ID" value="NC_014377.1"/>
</dbReference>
<dbReference type="SUPFAM" id="SSF55804">
    <property type="entry name" value="Phoshotransferase/anion transport protein"/>
    <property type="match status" value="1"/>
</dbReference>
<dbReference type="HOGENOM" id="CLU_072531_6_0_9"/>
<dbReference type="EMBL" id="CP002131">
    <property type="protein sequence ID" value="ADL08198.1"/>
    <property type="molecule type" value="Genomic_DNA"/>
</dbReference>
<dbReference type="AlphaFoldDB" id="D9RXX4"/>
<proteinExistence type="predicted"/>
<dbReference type="InterPro" id="IPR002178">
    <property type="entry name" value="PTS_EIIA_type-2_dom"/>
</dbReference>
<organism evidence="2 3">
    <name type="scientific">Thermosediminibacter oceani (strain ATCC BAA-1034 / DSM 16646 / JW/IW-1228P)</name>
    <dbReference type="NCBI Taxonomy" id="555079"/>
    <lineage>
        <taxon>Bacteria</taxon>
        <taxon>Bacillati</taxon>
        <taxon>Bacillota</taxon>
        <taxon>Clostridia</taxon>
        <taxon>Thermosediminibacterales</taxon>
        <taxon>Thermosediminibacteraceae</taxon>
        <taxon>Thermosediminibacter</taxon>
    </lineage>
</organism>
<dbReference type="InterPro" id="IPR051541">
    <property type="entry name" value="PTS_SugarTrans_NitroReg"/>
</dbReference>
<evidence type="ECO:0000313" key="2">
    <source>
        <dbReference type="EMBL" id="ADL08198.1"/>
    </source>
</evidence>
<gene>
    <name evidence="2" type="ordered locus">Toce_1446</name>
</gene>